<sequence>MSTNQSSGLVKVIDGVPFTTSEVVSEHAGIQHKNALELLETHLSVIEAAFGQVAFETRPGYNNSQVRFARLSEEQSTALLTLMRNTPQVVGFKINLVKAFAEATKTSVPALPSRAALAQMVLDAERELEAAKMQAELDAPKIRYHERFIAEMDDIITIEYFASHWGTTGPKVRAMLIEKKIAVRRCIGKKWDKSKGCMVDEFEWRPRQGTRYQEWFVVRPQHNAPRHHNGQVRQTMYLFSFHSEDLAAKLGLTQPVMFDGGDAA</sequence>
<gene>
    <name evidence="2" type="ORF">GCM10009690_15660</name>
</gene>
<evidence type="ECO:0000313" key="2">
    <source>
        <dbReference type="EMBL" id="GAA1513603.1"/>
    </source>
</evidence>
<dbReference type="Pfam" id="PF03374">
    <property type="entry name" value="ANT"/>
    <property type="match status" value="1"/>
</dbReference>
<evidence type="ECO:0000259" key="1">
    <source>
        <dbReference type="Pfam" id="PF03374"/>
    </source>
</evidence>
<keyword evidence="3" id="KW-1185">Reference proteome</keyword>
<proteinExistence type="predicted"/>
<feature type="domain" description="Antirepressor protein C-terminal" evidence="1">
    <location>
        <begin position="134"/>
        <end position="237"/>
    </location>
</feature>
<name>A0ABP4KZZ5_9MICO</name>
<dbReference type="Proteomes" id="UP001500177">
    <property type="component" value="Unassembled WGS sequence"/>
</dbReference>
<dbReference type="InterPro" id="IPR014054">
    <property type="entry name" value="Phage_regulatory_Rha"/>
</dbReference>
<dbReference type="InterPro" id="IPR005039">
    <property type="entry name" value="Ant_C"/>
</dbReference>
<evidence type="ECO:0000313" key="3">
    <source>
        <dbReference type="Proteomes" id="UP001500177"/>
    </source>
</evidence>
<dbReference type="EMBL" id="BAAALX010000009">
    <property type="protein sequence ID" value="GAA1513603.1"/>
    <property type="molecule type" value="Genomic_DNA"/>
</dbReference>
<protein>
    <recommendedName>
        <fullName evidence="1">Antirepressor protein C-terminal domain-containing protein</fullName>
    </recommendedName>
</protein>
<accession>A0ABP4KZZ5</accession>
<reference evidence="3" key="1">
    <citation type="journal article" date="2019" name="Int. J. Syst. Evol. Microbiol.">
        <title>The Global Catalogue of Microorganisms (GCM) 10K type strain sequencing project: providing services to taxonomists for standard genome sequencing and annotation.</title>
        <authorList>
            <consortium name="The Broad Institute Genomics Platform"/>
            <consortium name="The Broad Institute Genome Sequencing Center for Infectious Disease"/>
            <person name="Wu L."/>
            <person name="Ma J."/>
        </authorList>
    </citation>
    <scope>NUCLEOTIDE SEQUENCE [LARGE SCALE GENOMIC DNA]</scope>
    <source>
        <strain evidence="3">JCM 13318</strain>
    </source>
</reference>
<comment type="caution">
    <text evidence="2">The sequence shown here is derived from an EMBL/GenBank/DDBJ whole genome shotgun (WGS) entry which is preliminary data.</text>
</comment>
<dbReference type="RefSeq" id="WP_173151292.1">
    <property type="nucleotide sequence ID" value="NZ_BAAALX010000009.1"/>
</dbReference>
<organism evidence="2 3">
    <name type="scientific">Brevibacterium permense</name>
    <dbReference type="NCBI Taxonomy" id="234834"/>
    <lineage>
        <taxon>Bacteria</taxon>
        <taxon>Bacillati</taxon>
        <taxon>Actinomycetota</taxon>
        <taxon>Actinomycetes</taxon>
        <taxon>Micrococcales</taxon>
        <taxon>Brevibacteriaceae</taxon>
        <taxon>Brevibacterium</taxon>
    </lineage>
</organism>
<dbReference type="Pfam" id="PF09669">
    <property type="entry name" value="Phage_pRha"/>
    <property type="match status" value="1"/>
</dbReference>